<keyword evidence="3" id="KW-1185">Reference proteome</keyword>
<protein>
    <submittedName>
        <fullName evidence="2">Uncharacterized protein</fullName>
    </submittedName>
</protein>
<organism evidence="2 3">
    <name type="scientific">Lojkania enalia</name>
    <dbReference type="NCBI Taxonomy" id="147567"/>
    <lineage>
        <taxon>Eukaryota</taxon>
        <taxon>Fungi</taxon>
        <taxon>Dikarya</taxon>
        <taxon>Ascomycota</taxon>
        <taxon>Pezizomycotina</taxon>
        <taxon>Dothideomycetes</taxon>
        <taxon>Pleosporomycetidae</taxon>
        <taxon>Pleosporales</taxon>
        <taxon>Pleosporales incertae sedis</taxon>
        <taxon>Lojkania</taxon>
    </lineage>
</organism>
<feature type="region of interest" description="Disordered" evidence="1">
    <location>
        <begin position="81"/>
        <end position="115"/>
    </location>
</feature>
<comment type="caution">
    <text evidence="2">The sequence shown here is derived from an EMBL/GenBank/DDBJ whole genome shotgun (WGS) entry which is preliminary data.</text>
</comment>
<reference evidence="3" key="1">
    <citation type="journal article" date="2020" name="Stud. Mycol.">
        <title>101 Dothideomycetes genomes: A test case for predicting lifestyles and emergence of pathogens.</title>
        <authorList>
            <person name="Haridas S."/>
            <person name="Albert R."/>
            <person name="Binder M."/>
            <person name="Bloem J."/>
            <person name="LaButti K."/>
            <person name="Salamov A."/>
            <person name="Andreopoulos B."/>
            <person name="Baker S."/>
            <person name="Barry K."/>
            <person name="Bills G."/>
            <person name="Bluhm B."/>
            <person name="Cannon C."/>
            <person name="Castanera R."/>
            <person name="Culley D."/>
            <person name="Daum C."/>
            <person name="Ezra D."/>
            <person name="Gonzalez J."/>
            <person name="Henrissat B."/>
            <person name="Kuo A."/>
            <person name="Liang C."/>
            <person name="Lipzen A."/>
            <person name="Lutzoni F."/>
            <person name="Magnuson J."/>
            <person name="Mondo S."/>
            <person name="Nolan M."/>
            <person name="Ohm R."/>
            <person name="Pangilinan J."/>
            <person name="Park H.-J."/>
            <person name="Ramirez L."/>
            <person name="Alfaro M."/>
            <person name="Sun H."/>
            <person name="Tritt A."/>
            <person name="Yoshinaga Y."/>
            <person name="Zwiers L.-H."/>
            <person name="Turgeon B."/>
            <person name="Goodwin S."/>
            <person name="Spatafora J."/>
            <person name="Crous P."/>
            <person name="Grigoriev I."/>
        </authorList>
    </citation>
    <scope>NUCLEOTIDE SEQUENCE [LARGE SCALE GENOMIC DNA]</scope>
    <source>
        <strain evidence="3">CBS 304.66</strain>
    </source>
</reference>
<gene>
    <name evidence="2" type="ORF">CC78DRAFT_579724</name>
</gene>
<dbReference type="EMBL" id="ML986611">
    <property type="protein sequence ID" value="KAF2265042.1"/>
    <property type="molecule type" value="Genomic_DNA"/>
</dbReference>
<evidence type="ECO:0000313" key="2">
    <source>
        <dbReference type="EMBL" id="KAF2265042.1"/>
    </source>
</evidence>
<dbReference type="AlphaFoldDB" id="A0A9P4K9F7"/>
<feature type="compositionally biased region" description="Basic and acidic residues" evidence="1">
    <location>
        <begin position="171"/>
        <end position="182"/>
    </location>
</feature>
<name>A0A9P4K9F7_9PLEO</name>
<proteinExistence type="predicted"/>
<feature type="compositionally biased region" description="Basic and acidic residues" evidence="1">
    <location>
        <begin position="204"/>
        <end position="218"/>
    </location>
</feature>
<evidence type="ECO:0000256" key="1">
    <source>
        <dbReference type="SAM" id="MobiDB-lite"/>
    </source>
</evidence>
<feature type="compositionally biased region" description="Polar residues" evidence="1">
    <location>
        <begin position="83"/>
        <end position="93"/>
    </location>
</feature>
<feature type="compositionally biased region" description="Polar residues" evidence="1">
    <location>
        <begin position="139"/>
        <end position="166"/>
    </location>
</feature>
<dbReference type="Proteomes" id="UP000800093">
    <property type="component" value="Unassembled WGS sequence"/>
</dbReference>
<evidence type="ECO:0000313" key="3">
    <source>
        <dbReference type="Proteomes" id="UP000800093"/>
    </source>
</evidence>
<feature type="region of interest" description="Disordered" evidence="1">
    <location>
        <begin position="134"/>
        <end position="218"/>
    </location>
</feature>
<sequence length="218" mass="23881">MKTTEMHQELPEVSNYMIHLKSPYMQPKTLAMAIFQINMILFSTKSRSRNPLIPSLYKTFQYASSPPELRSTLTSMHPVPLSTRVSNRTTDGSVLTAEETERRRTGALDHSPPRNPLIDGRMFGDGIPLGGLAGLGASRNDSMARNRTTGNDGSSSKRNTLQNSGIADNIDPAHRTADRVIDKTSNTPVGRDTLAPSGRKKNPRKIDVRGGESKPKPG</sequence>
<accession>A0A9P4K9F7</accession>